<dbReference type="GeneID" id="63686045"/>
<dbReference type="HOGENOM" id="CLU_1320858_0_0_1"/>
<dbReference type="AlphaFoldDB" id="M5G9K5"/>
<dbReference type="Proteomes" id="UP000030653">
    <property type="component" value="Unassembled WGS sequence"/>
</dbReference>
<evidence type="ECO:0000313" key="1">
    <source>
        <dbReference type="EMBL" id="EJU05479.1"/>
    </source>
</evidence>
<accession>M5G9K5</accession>
<gene>
    <name evidence="1" type="ORF">DACRYDRAFT_13475</name>
</gene>
<evidence type="ECO:0000313" key="2">
    <source>
        <dbReference type="Proteomes" id="UP000030653"/>
    </source>
</evidence>
<dbReference type="EMBL" id="JH795856">
    <property type="protein sequence ID" value="EJU05479.1"/>
    <property type="molecule type" value="Genomic_DNA"/>
</dbReference>
<protein>
    <submittedName>
        <fullName evidence="1">Uncharacterized protein</fullName>
    </submittedName>
</protein>
<name>M5G9K5_DACPD</name>
<proteinExistence type="predicted"/>
<reference evidence="1 2" key="1">
    <citation type="journal article" date="2012" name="Science">
        <title>The Paleozoic origin of enzymatic lignin decomposition reconstructed from 31 fungal genomes.</title>
        <authorList>
            <person name="Floudas D."/>
            <person name="Binder M."/>
            <person name="Riley R."/>
            <person name="Barry K."/>
            <person name="Blanchette R.A."/>
            <person name="Henrissat B."/>
            <person name="Martinez A.T."/>
            <person name="Otillar R."/>
            <person name="Spatafora J.W."/>
            <person name="Yadav J.S."/>
            <person name="Aerts A."/>
            <person name="Benoit I."/>
            <person name="Boyd A."/>
            <person name="Carlson A."/>
            <person name="Copeland A."/>
            <person name="Coutinho P.M."/>
            <person name="de Vries R.P."/>
            <person name="Ferreira P."/>
            <person name="Findley K."/>
            <person name="Foster B."/>
            <person name="Gaskell J."/>
            <person name="Glotzer D."/>
            <person name="Gorecki P."/>
            <person name="Heitman J."/>
            <person name="Hesse C."/>
            <person name="Hori C."/>
            <person name="Igarashi K."/>
            <person name="Jurgens J.A."/>
            <person name="Kallen N."/>
            <person name="Kersten P."/>
            <person name="Kohler A."/>
            <person name="Kuees U."/>
            <person name="Kumar T.K.A."/>
            <person name="Kuo A."/>
            <person name="LaButti K."/>
            <person name="Larrondo L.F."/>
            <person name="Lindquist E."/>
            <person name="Ling A."/>
            <person name="Lombard V."/>
            <person name="Lucas S."/>
            <person name="Lundell T."/>
            <person name="Martin R."/>
            <person name="McLaughlin D.J."/>
            <person name="Morgenstern I."/>
            <person name="Morin E."/>
            <person name="Murat C."/>
            <person name="Nagy L.G."/>
            <person name="Nolan M."/>
            <person name="Ohm R.A."/>
            <person name="Patyshakuliyeva A."/>
            <person name="Rokas A."/>
            <person name="Ruiz-Duenas F.J."/>
            <person name="Sabat G."/>
            <person name="Salamov A."/>
            <person name="Samejima M."/>
            <person name="Schmutz J."/>
            <person name="Slot J.C."/>
            <person name="St John F."/>
            <person name="Stenlid J."/>
            <person name="Sun H."/>
            <person name="Sun S."/>
            <person name="Syed K."/>
            <person name="Tsang A."/>
            <person name="Wiebenga A."/>
            <person name="Young D."/>
            <person name="Pisabarro A."/>
            <person name="Eastwood D.C."/>
            <person name="Martin F."/>
            <person name="Cullen D."/>
            <person name="Grigoriev I.V."/>
            <person name="Hibbett D.S."/>
        </authorList>
    </citation>
    <scope>NUCLEOTIDE SEQUENCE [LARGE SCALE GENOMIC DNA]</scope>
    <source>
        <strain evidence="1 2">DJM-731 SS1</strain>
    </source>
</reference>
<organism evidence="1 2">
    <name type="scientific">Dacryopinax primogenitus (strain DJM 731)</name>
    <name type="common">Brown rot fungus</name>
    <dbReference type="NCBI Taxonomy" id="1858805"/>
    <lineage>
        <taxon>Eukaryota</taxon>
        <taxon>Fungi</taxon>
        <taxon>Dikarya</taxon>
        <taxon>Basidiomycota</taxon>
        <taxon>Agaricomycotina</taxon>
        <taxon>Dacrymycetes</taxon>
        <taxon>Dacrymycetales</taxon>
        <taxon>Dacrymycetaceae</taxon>
        <taxon>Dacryopinax</taxon>
    </lineage>
</organism>
<sequence length="208" mass="23454">MVGIFSKKFDPEFHIWMLTQVCFHGFPARVFKSTEKCRGKKYGKCQCFSHPLYNCKYWQWCDDFEVRIGDFKVLVRPGRLVFPHGIEALPPAELLEVLTFSFGTRQALGTTNVQESSRNAESKGKGLASCLLTSRALLLPVVSEMGEEDVAGGTHCCHQSTWMSGRKWTEDDMGEDDCGSTIIYAGKENVLVEHHTQENTANGWLYTS</sequence>
<keyword evidence="2" id="KW-1185">Reference proteome</keyword>
<dbReference type="RefSeq" id="XP_040632373.1">
    <property type="nucleotide sequence ID" value="XM_040770983.1"/>
</dbReference>